<evidence type="ECO:0000313" key="2">
    <source>
        <dbReference type="EMBL" id="CAK8684349.1"/>
    </source>
</evidence>
<proteinExistence type="predicted"/>
<keyword evidence="1" id="KW-0732">Signal</keyword>
<protein>
    <submittedName>
        <fullName evidence="2">Uncharacterized protein</fullName>
    </submittedName>
</protein>
<gene>
    <name evidence="2" type="ORF">CVLEPA_LOCUS15336</name>
</gene>
<dbReference type="Proteomes" id="UP001642483">
    <property type="component" value="Unassembled WGS sequence"/>
</dbReference>
<feature type="chain" id="PRO_5046533732" evidence="1">
    <location>
        <begin position="23"/>
        <end position="168"/>
    </location>
</feature>
<sequence length="168" mass="18638">MKTDQVLLLLVATCTLLSYCGGLHCMKEAKTENDIMILQSNTLEPTSTPCKEGQVCLRGEADIRLKESNINVTLHGGICWNETRCQDQVCKILVRDVLNELNTTTDLNIPRMRTKTWNCDYACCKTENCNNATVSEIREKQGGGGVTVVPCSNFVLLAPISLWIILLT</sequence>
<organism evidence="2 3">
    <name type="scientific">Clavelina lepadiformis</name>
    <name type="common">Light-bulb sea squirt</name>
    <name type="synonym">Ascidia lepadiformis</name>
    <dbReference type="NCBI Taxonomy" id="159417"/>
    <lineage>
        <taxon>Eukaryota</taxon>
        <taxon>Metazoa</taxon>
        <taxon>Chordata</taxon>
        <taxon>Tunicata</taxon>
        <taxon>Ascidiacea</taxon>
        <taxon>Aplousobranchia</taxon>
        <taxon>Clavelinidae</taxon>
        <taxon>Clavelina</taxon>
    </lineage>
</organism>
<name>A0ABP0G0K5_CLALP</name>
<reference evidence="2 3" key="1">
    <citation type="submission" date="2024-02" db="EMBL/GenBank/DDBJ databases">
        <authorList>
            <person name="Daric V."/>
            <person name="Darras S."/>
        </authorList>
    </citation>
    <scope>NUCLEOTIDE SEQUENCE [LARGE SCALE GENOMIC DNA]</scope>
</reference>
<keyword evidence="3" id="KW-1185">Reference proteome</keyword>
<comment type="caution">
    <text evidence="2">The sequence shown here is derived from an EMBL/GenBank/DDBJ whole genome shotgun (WGS) entry which is preliminary data.</text>
</comment>
<accession>A0ABP0G0K5</accession>
<feature type="signal peptide" evidence="1">
    <location>
        <begin position="1"/>
        <end position="22"/>
    </location>
</feature>
<dbReference type="EMBL" id="CAWYQH010000097">
    <property type="protein sequence ID" value="CAK8684349.1"/>
    <property type="molecule type" value="Genomic_DNA"/>
</dbReference>
<evidence type="ECO:0000256" key="1">
    <source>
        <dbReference type="SAM" id="SignalP"/>
    </source>
</evidence>
<evidence type="ECO:0000313" key="3">
    <source>
        <dbReference type="Proteomes" id="UP001642483"/>
    </source>
</evidence>